<evidence type="ECO:0000256" key="1">
    <source>
        <dbReference type="SAM" id="Coils"/>
    </source>
</evidence>
<gene>
    <name evidence="2" type="ordered locus">Bcell_3488</name>
</gene>
<dbReference type="EMBL" id="CP002394">
    <property type="protein sequence ID" value="ADU31730.1"/>
    <property type="molecule type" value="Genomic_DNA"/>
</dbReference>
<keyword evidence="3" id="KW-1185">Reference proteome</keyword>
<dbReference type="STRING" id="649639.Bcell_3488"/>
<accession>E6TQV5</accession>
<evidence type="ECO:0000313" key="3">
    <source>
        <dbReference type="Proteomes" id="UP000001401"/>
    </source>
</evidence>
<dbReference type="KEGG" id="bco:Bcell_3488"/>
<dbReference type="HOGENOM" id="CLU_198054_0_0_9"/>
<reference evidence="2" key="1">
    <citation type="submission" date="2010-12" db="EMBL/GenBank/DDBJ databases">
        <title>Complete sequence of Bacillus cellulosilyticus DSM 2522.</title>
        <authorList>
            <consortium name="US DOE Joint Genome Institute"/>
            <person name="Lucas S."/>
            <person name="Copeland A."/>
            <person name="Lapidus A."/>
            <person name="Cheng J.-F."/>
            <person name="Bruce D."/>
            <person name="Goodwin L."/>
            <person name="Pitluck S."/>
            <person name="Chertkov O."/>
            <person name="Detter J.C."/>
            <person name="Han C."/>
            <person name="Tapia R."/>
            <person name="Land M."/>
            <person name="Hauser L."/>
            <person name="Jeffries C."/>
            <person name="Kyrpides N."/>
            <person name="Ivanova N."/>
            <person name="Mikhailova N."/>
            <person name="Brumm P."/>
            <person name="Mead D."/>
            <person name="Woyke T."/>
        </authorList>
    </citation>
    <scope>NUCLEOTIDE SEQUENCE [LARGE SCALE GENOMIC DNA]</scope>
    <source>
        <strain evidence="2">DSM 2522</strain>
    </source>
</reference>
<organism evidence="2 3">
    <name type="scientific">Evansella cellulosilytica (strain ATCC 21833 / DSM 2522 / FERM P-1141 / JCM 9156 / N-4)</name>
    <name type="common">Bacillus cellulosilyticus</name>
    <dbReference type="NCBI Taxonomy" id="649639"/>
    <lineage>
        <taxon>Bacteria</taxon>
        <taxon>Bacillati</taxon>
        <taxon>Bacillota</taxon>
        <taxon>Bacilli</taxon>
        <taxon>Bacillales</taxon>
        <taxon>Bacillaceae</taxon>
        <taxon>Evansella</taxon>
    </lineage>
</organism>
<evidence type="ECO:0000313" key="2">
    <source>
        <dbReference type="EMBL" id="ADU31730.1"/>
    </source>
</evidence>
<dbReference type="Proteomes" id="UP000001401">
    <property type="component" value="Chromosome"/>
</dbReference>
<dbReference type="AlphaFoldDB" id="E6TQV5"/>
<feature type="coiled-coil region" evidence="1">
    <location>
        <begin position="40"/>
        <end position="74"/>
    </location>
</feature>
<sequence length="77" mass="8850">MESSLLTVILLGILIWMIFKCGKGVTKFRGSCCGKETTTNDETSITYEEIERKLVELEKVNKELKQELVERRGRRNG</sequence>
<proteinExistence type="predicted"/>
<name>E6TQV5_EVAC2</name>
<keyword evidence="1" id="KW-0175">Coiled coil</keyword>
<protein>
    <submittedName>
        <fullName evidence="2">Uncharacterized protein</fullName>
    </submittedName>
</protein>
<dbReference type="RefSeq" id="WP_013490061.1">
    <property type="nucleotide sequence ID" value="NC_014829.1"/>
</dbReference>